<dbReference type="InterPro" id="IPR019080">
    <property type="entry name" value="YqaJ_viral_recombinase"/>
</dbReference>
<dbReference type="InterPro" id="IPR038765">
    <property type="entry name" value="Papain-like_cys_pep_sf"/>
</dbReference>
<dbReference type="PANTHER" id="PTHR47526">
    <property type="entry name" value="ATP-DEPENDENT DNA HELICASE"/>
    <property type="match status" value="1"/>
</dbReference>
<keyword evidence="3" id="KW-1185">Reference proteome</keyword>
<dbReference type="InterPro" id="IPR011604">
    <property type="entry name" value="PDDEXK-like_dom_sf"/>
</dbReference>
<dbReference type="SUPFAM" id="SSF54001">
    <property type="entry name" value="Cysteine proteinases"/>
    <property type="match status" value="1"/>
</dbReference>
<dbReference type="GO" id="GO:0006281">
    <property type="term" value="P:DNA repair"/>
    <property type="evidence" value="ECO:0007669"/>
    <property type="project" value="UniProtKB-ARBA"/>
</dbReference>
<dbReference type="Gene3D" id="3.40.395.10">
    <property type="entry name" value="Adenoviral Proteinase, Chain A"/>
    <property type="match status" value="1"/>
</dbReference>
<reference evidence="2" key="1">
    <citation type="submission" date="2020-04" db="EMBL/GenBank/DDBJ databases">
        <authorList>
            <person name="Alioto T."/>
            <person name="Alioto T."/>
            <person name="Gomez Garrido J."/>
        </authorList>
    </citation>
    <scope>NUCLEOTIDE SEQUENCE</scope>
    <source>
        <strain evidence="2">A484AB</strain>
    </source>
</reference>
<dbReference type="InterPro" id="IPR007527">
    <property type="entry name" value="Znf_SWIM"/>
</dbReference>
<comment type="caution">
    <text evidence="2">The sequence shown here is derived from an EMBL/GenBank/DDBJ whole genome shotgun (WGS) entry which is preliminary data.</text>
</comment>
<accession>A0A6S7K9U0</accession>
<dbReference type="PROSITE" id="PS50966">
    <property type="entry name" value="ZF_SWIM"/>
    <property type="match status" value="1"/>
</dbReference>
<keyword evidence="2" id="KW-0121">Carboxypeptidase</keyword>
<dbReference type="GO" id="GO:0004180">
    <property type="term" value="F:carboxypeptidase activity"/>
    <property type="evidence" value="ECO:0007669"/>
    <property type="project" value="UniProtKB-KW"/>
</dbReference>
<dbReference type="GO" id="GO:0008270">
    <property type="term" value="F:zinc ion binding"/>
    <property type="evidence" value="ECO:0007669"/>
    <property type="project" value="InterPro"/>
</dbReference>
<gene>
    <name evidence="2" type="ORF">PACLA_8A047641</name>
</gene>
<dbReference type="AlphaFoldDB" id="A0A6S7K9U0"/>
<dbReference type="OrthoDB" id="5954069at2759"/>
<dbReference type="InterPro" id="IPR011335">
    <property type="entry name" value="Restrct_endonuc-II-like"/>
</dbReference>
<evidence type="ECO:0000313" key="2">
    <source>
        <dbReference type="EMBL" id="CAB4039614.1"/>
    </source>
</evidence>
<evidence type="ECO:0000313" key="3">
    <source>
        <dbReference type="Proteomes" id="UP001152795"/>
    </source>
</evidence>
<feature type="region of interest" description="Disordered" evidence="1">
    <location>
        <begin position="591"/>
        <end position="622"/>
    </location>
</feature>
<evidence type="ECO:0000256" key="1">
    <source>
        <dbReference type="SAM" id="MobiDB-lite"/>
    </source>
</evidence>
<dbReference type="Gene3D" id="3.90.320.10">
    <property type="match status" value="1"/>
</dbReference>
<feature type="compositionally biased region" description="Acidic residues" evidence="1">
    <location>
        <begin position="598"/>
        <end position="615"/>
    </location>
</feature>
<sequence>MSSCMDKENKRVSDMTVAELKEHLKMCGVTANGYLKPALLQIAQAVEKMMLPIDPNHEYGNSDLKNARETFIIHDMVIRQPLSYPVVNDFIDSPPFGLYDIFNYLIYSSAEYDKQGLAAYKSFEDYRLFDEGYVESLRTATLKEEGVHLFVGKVRPAMKDTTDDGTKLYDVWFMLEGKGNNRGSVLMARCTCKGGQDGGCKHIAACLYSLEDVLHNRESVTSGPCQWVKRATSETKPCEIKKLQIRRSDKRPSPIAKSTNTTSSDHGILKEKLLEYHREYSLHKISAEHLLANISFNDEEMENVSTCTVQQWKIKEWYVHKGGIITASKAKRVFNAQLKLEKGLKCNNPREWGLVHEDSARDSYYRVESKKHYNLSLLSKGLQICKDKPMIGASVDNIRTCKCNVDCQDIVVEYKCPWKHRDQPPKEAFLTPEIGGTVIKRDYVLKKDCTLLLPSTEGGKLLVWTAMDELTNNDSAPNKTADFKDCKIPFVSTYFYTALCGEQGSNTLRRCYKNAEVFFKPELWTNDFLFIPINRSYHWLLAVITPWHVLIMDSLTWDIGMRNLALFDHSDGKYPRYQVDKVLPYQFEPKLGLQTSDSGDESDSEEQSESSDEEITMCNVFE</sequence>
<keyword evidence="2" id="KW-0378">Hydrolase</keyword>
<feature type="non-terminal residue" evidence="2">
    <location>
        <position position="622"/>
    </location>
</feature>
<dbReference type="PANTHER" id="PTHR47526:SF3">
    <property type="entry name" value="PHD-TYPE DOMAIN-CONTAINING PROTEIN"/>
    <property type="match status" value="1"/>
</dbReference>
<name>A0A6S7K9U0_PARCT</name>
<organism evidence="2 3">
    <name type="scientific">Paramuricea clavata</name>
    <name type="common">Red gorgonian</name>
    <name type="synonym">Violescent sea-whip</name>
    <dbReference type="NCBI Taxonomy" id="317549"/>
    <lineage>
        <taxon>Eukaryota</taxon>
        <taxon>Metazoa</taxon>
        <taxon>Cnidaria</taxon>
        <taxon>Anthozoa</taxon>
        <taxon>Octocorallia</taxon>
        <taxon>Malacalcyonacea</taxon>
        <taxon>Plexauridae</taxon>
        <taxon>Paramuricea</taxon>
    </lineage>
</organism>
<keyword evidence="2" id="KW-0645">Protease</keyword>
<dbReference type="Pfam" id="PF09588">
    <property type="entry name" value="YqaJ"/>
    <property type="match status" value="1"/>
</dbReference>
<protein>
    <submittedName>
        <fullName evidence="2">Carboxypeptidase D</fullName>
    </submittedName>
</protein>
<proteinExistence type="predicted"/>
<dbReference type="SUPFAM" id="SSF52980">
    <property type="entry name" value="Restriction endonuclease-like"/>
    <property type="match status" value="1"/>
</dbReference>
<dbReference type="EMBL" id="CACRXK020025650">
    <property type="protein sequence ID" value="CAB4039614.1"/>
    <property type="molecule type" value="Genomic_DNA"/>
</dbReference>
<dbReference type="Proteomes" id="UP001152795">
    <property type="component" value="Unassembled WGS sequence"/>
</dbReference>